<keyword evidence="4" id="KW-1185">Reference proteome</keyword>
<organism evidence="2 5">
    <name type="scientific">Pseudoduganella plicata</name>
    <dbReference type="NCBI Taxonomy" id="321984"/>
    <lineage>
        <taxon>Bacteria</taxon>
        <taxon>Pseudomonadati</taxon>
        <taxon>Pseudomonadota</taxon>
        <taxon>Betaproteobacteria</taxon>
        <taxon>Burkholderiales</taxon>
        <taxon>Oxalobacteraceae</taxon>
        <taxon>Telluria group</taxon>
        <taxon>Pseudoduganella</taxon>
    </lineage>
</organism>
<dbReference type="Proteomes" id="UP000619512">
    <property type="component" value="Unassembled WGS sequence"/>
</dbReference>
<dbReference type="OrthoDB" id="6382175at2"/>
<name>A0A4P7BCG0_9BURK</name>
<feature type="chain" id="PRO_5044606664" description="Lipoprotein" evidence="1">
    <location>
        <begin position="23"/>
        <end position="253"/>
    </location>
</feature>
<evidence type="ECO:0008006" key="6">
    <source>
        <dbReference type="Google" id="ProtNLM"/>
    </source>
</evidence>
<evidence type="ECO:0000313" key="5">
    <source>
        <dbReference type="Proteomes" id="UP000619512"/>
    </source>
</evidence>
<reference evidence="2" key="3">
    <citation type="submission" date="2022-12" db="EMBL/GenBank/DDBJ databases">
        <authorList>
            <person name="Sun Q."/>
            <person name="Kim S."/>
        </authorList>
    </citation>
    <scope>NUCLEOTIDE SEQUENCE</scope>
    <source>
        <strain evidence="2">KCTC 12344</strain>
    </source>
</reference>
<dbReference type="EMBL" id="CP038026">
    <property type="protein sequence ID" value="QBQ36214.1"/>
    <property type="molecule type" value="Genomic_DNA"/>
</dbReference>
<protein>
    <recommendedName>
        <fullName evidence="6">Lipoprotein</fullName>
    </recommendedName>
</protein>
<sequence>MMTRLWKTGISAAILALLAACGGDDDDPADTPTGATPTAGARQFTTDFKQGMDGWVAGTSDYTLETAPTEVVAEQRSTASLNLGLAAESKALFLSARNNSDDAFMYVRKQLTGFAANTSYTVAYSVNLLSNAPSGCMGVGGSPGESVWVVAGASPAEPKAVTENGTVKFSVDKGNQAGAGATSVILGTLANGQACVQNPPYAAKLYRYVTGPAVKADAEGKLWIYVGIDSGFEAATGVYLQSVTTYFTPVTAT</sequence>
<evidence type="ECO:0000313" key="2">
    <source>
        <dbReference type="EMBL" id="GGY76889.1"/>
    </source>
</evidence>
<evidence type="ECO:0000313" key="4">
    <source>
        <dbReference type="Proteomes" id="UP000294359"/>
    </source>
</evidence>
<reference evidence="2" key="1">
    <citation type="journal article" date="2014" name="Int. J. Syst. Evol. Microbiol.">
        <title>Complete genome sequence of Corynebacterium casei LMG S-19264T (=DSM 44701T), isolated from a smear-ripened cheese.</title>
        <authorList>
            <consortium name="US DOE Joint Genome Institute (JGI-PGF)"/>
            <person name="Walter F."/>
            <person name="Albersmeier A."/>
            <person name="Kalinowski J."/>
            <person name="Ruckert C."/>
        </authorList>
    </citation>
    <scope>NUCLEOTIDE SEQUENCE</scope>
    <source>
        <strain evidence="2">KCTC 12344</strain>
    </source>
</reference>
<dbReference type="EMBL" id="BMWW01000001">
    <property type="protein sequence ID" value="GGY76889.1"/>
    <property type="molecule type" value="Genomic_DNA"/>
</dbReference>
<dbReference type="AlphaFoldDB" id="A0A4P7BCG0"/>
<gene>
    <name evidence="3" type="ORF">E1742_08650</name>
    <name evidence="2" type="ORF">GCM10007388_07070</name>
</gene>
<feature type="signal peptide" evidence="1">
    <location>
        <begin position="1"/>
        <end position="22"/>
    </location>
</feature>
<evidence type="ECO:0000256" key="1">
    <source>
        <dbReference type="SAM" id="SignalP"/>
    </source>
</evidence>
<keyword evidence="1" id="KW-0732">Signal</keyword>
<dbReference type="RefSeq" id="WP_134384499.1">
    <property type="nucleotide sequence ID" value="NZ_BMWW01000001.1"/>
</dbReference>
<proteinExistence type="predicted"/>
<evidence type="ECO:0000313" key="3">
    <source>
        <dbReference type="EMBL" id="QBQ36214.1"/>
    </source>
</evidence>
<accession>A0A4P7BCG0</accession>
<reference evidence="3 4" key="2">
    <citation type="submission" date="2019-03" db="EMBL/GenBank/DDBJ databases">
        <title>Draft Genome Sequences of Six Type Strains of the Genus Massilia.</title>
        <authorList>
            <person name="Miess H."/>
            <person name="Frediansyhah A."/>
            <person name="Gross H."/>
        </authorList>
    </citation>
    <scope>NUCLEOTIDE SEQUENCE [LARGE SCALE GENOMIC DNA]</scope>
    <source>
        <strain evidence="3 4">DSM 17505</strain>
    </source>
</reference>
<dbReference type="PROSITE" id="PS51257">
    <property type="entry name" value="PROKAR_LIPOPROTEIN"/>
    <property type="match status" value="1"/>
</dbReference>
<dbReference type="Proteomes" id="UP000294359">
    <property type="component" value="Chromosome"/>
</dbReference>